<name>A0A1G1ZSR1_9BACT</name>
<evidence type="ECO:0000256" key="1">
    <source>
        <dbReference type="SAM" id="Phobius"/>
    </source>
</evidence>
<dbReference type="AlphaFoldDB" id="A0A1G1ZSR1"/>
<evidence type="ECO:0000313" key="2">
    <source>
        <dbReference type="EMBL" id="OGY67515.1"/>
    </source>
</evidence>
<organism evidence="2 3">
    <name type="scientific">Candidatus Harrisonbacteria bacterium RIFCSPLOWO2_02_FULL_41_13b</name>
    <dbReference type="NCBI Taxonomy" id="1798409"/>
    <lineage>
        <taxon>Bacteria</taxon>
        <taxon>Candidatus Harrisoniibacteriota</taxon>
    </lineage>
</organism>
<dbReference type="EMBL" id="MHJL01000021">
    <property type="protein sequence ID" value="OGY67515.1"/>
    <property type="molecule type" value="Genomic_DNA"/>
</dbReference>
<gene>
    <name evidence="2" type="ORF">A3I24_00260</name>
</gene>
<sequence length="107" mass="11547">MTILQPNKNKFHLDSIFVLLIGAAILAAVLNIYLYSNIVSLRHGLSDNTDALQKSQAVNAELKNGLYKILGFDNLKKVASELALVKEARPGYLEAGVSVAASNLPQP</sequence>
<protein>
    <recommendedName>
        <fullName evidence="4">Cell division protein FtsL</fullName>
    </recommendedName>
</protein>
<keyword evidence="1" id="KW-0472">Membrane</keyword>
<feature type="transmembrane region" description="Helical" evidence="1">
    <location>
        <begin position="16"/>
        <end position="35"/>
    </location>
</feature>
<reference evidence="2 3" key="1">
    <citation type="journal article" date="2016" name="Nat. Commun.">
        <title>Thousands of microbial genomes shed light on interconnected biogeochemical processes in an aquifer system.</title>
        <authorList>
            <person name="Anantharaman K."/>
            <person name="Brown C.T."/>
            <person name="Hug L.A."/>
            <person name="Sharon I."/>
            <person name="Castelle C.J."/>
            <person name="Probst A.J."/>
            <person name="Thomas B.C."/>
            <person name="Singh A."/>
            <person name="Wilkins M.J."/>
            <person name="Karaoz U."/>
            <person name="Brodie E.L."/>
            <person name="Williams K.H."/>
            <person name="Hubbard S.S."/>
            <person name="Banfield J.F."/>
        </authorList>
    </citation>
    <scope>NUCLEOTIDE SEQUENCE [LARGE SCALE GENOMIC DNA]</scope>
</reference>
<keyword evidence="1" id="KW-1133">Transmembrane helix</keyword>
<evidence type="ECO:0000313" key="3">
    <source>
        <dbReference type="Proteomes" id="UP000177690"/>
    </source>
</evidence>
<keyword evidence="1" id="KW-0812">Transmembrane</keyword>
<dbReference type="Proteomes" id="UP000177690">
    <property type="component" value="Unassembled WGS sequence"/>
</dbReference>
<dbReference type="STRING" id="1798409.A3I24_00260"/>
<comment type="caution">
    <text evidence="2">The sequence shown here is derived from an EMBL/GenBank/DDBJ whole genome shotgun (WGS) entry which is preliminary data.</text>
</comment>
<proteinExistence type="predicted"/>
<accession>A0A1G1ZSR1</accession>
<evidence type="ECO:0008006" key="4">
    <source>
        <dbReference type="Google" id="ProtNLM"/>
    </source>
</evidence>